<sequence>MPKSSSSSSAATASTGSRHPSVGVNDTLKRYLASKLAKRDDKRRKLDQMTQQQALERFFEIKWSNPGGSSSAPRNHMLTIVRQPIKGRKNDSSVDGPIEETKDGNEDTITPTQTIIDSADEKPTTSQSSTNDDSNEKPTIEQADTATTTTTNTTASTTTTTIDLAQQEMGRCEQDEWNLQVATDRIQQAKERVQKDQVELWGVYRYGLQHVMGLNDLASAPDAILPGNFVASTVQKQTSRTENTKQ</sequence>
<evidence type="ECO:0000313" key="3">
    <source>
        <dbReference type="EMBL" id="KAG7343742.1"/>
    </source>
</evidence>
<organism evidence="3 4">
    <name type="scientific">Nitzschia inconspicua</name>
    <dbReference type="NCBI Taxonomy" id="303405"/>
    <lineage>
        <taxon>Eukaryota</taxon>
        <taxon>Sar</taxon>
        <taxon>Stramenopiles</taxon>
        <taxon>Ochrophyta</taxon>
        <taxon>Bacillariophyta</taxon>
        <taxon>Bacillariophyceae</taxon>
        <taxon>Bacillariophycidae</taxon>
        <taxon>Bacillariales</taxon>
        <taxon>Bacillariaceae</taxon>
        <taxon>Nitzschia</taxon>
    </lineage>
</organism>
<evidence type="ECO:0000313" key="4">
    <source>
        <dbReference type="Proteomes" id="UP000693970"/>
    </source>
</evidence>
<feature type="region of interest" description="Disordered" evidence="2">
    <location>
        <begin position="82"/>
        <end position="154"/>
    </location>
</feature>
<accession>A0A9K3KHB4</accession>
<feature type="region of interest" description="Disordered" evidence="2">
    <location>
        <begin position="1"/>
        <end position="26"/>
    </location>
</feature>
<dbReference type="Proteomes" id="UP000693970">
    <property type="component" value="Unassembled WGS sequence"/>
</dbReference>
<feature type="compositionally biased region" description="Low complexity" evidence="2">
    <location>
        <begin position="1"/>
        <end position="17"/>
    </location>
</feature>
<proteinExistence type="predicted"/>
<gene>
    <name evidence="3" type="ORF">IV203_021750</name>
</gene>
<feature type="coiled-coil region" evidence="1">
    <location>
        <begin position="172"/>
        <end position="199"/>
    </location>
</feature>
<evidence type="ECO:0000256" key="2">
    <source>
        <dbReference type="SAM" id="MobiDB-lite"/>
    </source>
</evidence>
<feature type="compositionally biased region" description="Polar residues" evidence="2">
    <location>
        <begin position="107"/>
        <end position="116"/>
    </location>
</feature>
<dbReference type="EMBL" id="JAGRRH010000023">
    <property type="protein sequence ID" value="KAG7343742.1"/>
    <property type="molecule type" value="Genomic_DNA"/>
</dbReference>
<protein>
    <submittedName>
        <fullName evidence="3">Uncharacterized protein</fullName>
    </submittedName>
</protein>
<name>A0A9K3KHB4_9STRA</name>
<reference evidence="3" key="2">
    <citation type="submission" date="2021-04" db="EMBL/GenBank/DDBJ databases">
        <authorList>
            <person name="Podell S."/>
        </authorList>
    </citation>
    <scope>NUCLEOTIDE SEQUENCE</scope>
    <source>
        <strain evidence="3">Hildebrandi</strain>
    </source>
</reference>
<keyword evidence="1" id="KW-0175">Coiled coil</keyword>
<feature type="compositionally biased region" description="Low complexity" evidence="2">
    <location>
        <begin position="145"/>
        <end position="154"/>
    </location>
</feature>
<dbReference type="AlphaFoldDB" id="A0A9K3KHB4"/>
<keyword evidence="4" id="KW-1185">Reference proteome</keyword>
<evidence type="ECO:0000256" key="1">
    <source>
        <dbReference type="SAM" id="Coils"/>
    </source>
</evidence>
<reference evidence="3" key="1">
    <citation type="journal article" date="2021" name="Sci. Rep.">
        <title>Diploid genomic architecture of Nitzschia inconspicua, an elite biomass production diatom.</title>
        <authorList>
            <person name="Oliver A."/>
            <person name="Podell S."/>
            <person name="Pinowska A."/>
            <person name="Traller J.C."/>
            <person name="Smith S.R."/>
            <person name="McClure R."/>
            <person name="Beliaev A."/>
            <person name="Bohutskyi P."/>
            <person name="Hill E.A."/>
            <person name="Rabines A."/>
            <person name="Zheng H."/>
            <person name="Allen L.Z."/>
            <person name="Kuo A."/>
            <person name="Grigoriev I.V."/>
            <person name="Allen A.E."/>
            <person name="Hazlebeck D."/>
            <person name="Allen E.E."/>
        </authorList>
    </citation>
    <scope>NUCLEOTIDE SEQUENCE</scope>
    <source>
        <strain evidence="3">Hildebrandi</strain>
    </source>
</reference>
<comment type="caution">
    <text evidence="3">The sequence shown here is derived from an EMBL/GenBank/DDBJ whole genome shotgun (WGS) entry which is preliminary data.</text>
</comment>
<dbReference type="OrthoDB" id="10652660at2759"/>